<feature type="region of interest" description="Disordered" evidence="4">
    <location>
        <begin position="157"/>
        <end position="176"/>
    </location>
</feature>
<evidence type="ECO:0000256" key="4">
    <source>
        <dbReference type="SAM" id="MobiDB-lite"/>
    </source>
</evidence>
<evidence type="ECO:0000313" key="7">
    <source>
        <dbReference type="Proteomes" id="UP000310458"/>
    </source>
</evidence>
<evidence type="ECO:0000259" key="5">
    <source>
        <dbReference type="Pfam" id="PF13649"/>
    </source>
</evidence>
<name>A0A5R9BEX7_9MICC</name>
<accession>A0A5R9BEX7</accession>
<evidence type="ECO:0000256" key="1">
    <source>
        <dbReference type="ARBA" id="ARBA00022603"/>
    </source>
</evidence>
<dbReference type="AlphaFoldDB" id="A0A5R9BEX7"/>
<dbReference type="InterPro" id="IPR041698">
    <property type="entry name" value="Methyltransf_25"/>
</dbReference>
<evidence type="ECO:0000313" key="6">
    <source>
        <dbReference type="EMBL" id="TLP98490.1"/>
    </source>
</evidence>
<dbReference type="InterPro" id="IPR029063">
    <property type="entry name" value="SAM-dependent_MTases_sf"/>
</dbReference>
<feature type="domain" description="Methyltransferase" evidence="5">
    <location>
        <begin position="49"/>
        <end position="145"/>
    </location>
</feature>
<dbReference type="GO" id="GO:0032259">
    <property type="term" value="P:methylation"/>
    <property type="evidence" value="ECO:0007669"/>
    <property type="project" value="UniProtKB-KW"/>
</dbReference>
<dbReference type="PANTHER" id="PTHR43464">
    <property type="entry name" value="METHYLTRANSFERASE"/>
    <property type="match status" value="1"/>
</dbReference>
<proteinExistence type="predicted"/>
<comment type="caution">
    <text evidence="6">The sequence shown here is derived from an EMBL/GenBank/DDBJ whole genome shotgun (WGS) entry which is preliminary data.</text>
</comment>
<dbReference type="GO" id="GO:0008168">
    <property type="term" value="F:methyltransferase activity"/>
    <property type="evidence" value="ECO:0007669"/>
    <property type="project" value="UniProtKB-KW"/>
</dbReference>
<keyword evidence="2 6" id="KW-0808">Transferase</keyword>
<dbReference type="Proteomes" id="UP000310458">
    <property type="component" value="Unassembled WGS sequence"/>
</dbReference>
<dbReference type="OrthoDB" id="9805171at2"/>
<protein>
    <submittedName>
        <fullName evidence="6">Class I SAM-dependent methyltransferase</fullName>
    </submittedName>
</protein>
<dbReference type="CDD" id="cd02440">
    <property type="entry name" value="AdoMet_MTases"/>
    <property type="match status" value="1"/>
</dbReference>
<dbReference type="EMBL" id="VAVZ01000009">
    <property type="protein sequence ID" value="TLP98490.1"/>
    <property type="molecule type" value="Genomic_DNA"/>
</dbReference>
<dbReference type="Gene3D" id="3.40.50.150">
    <property type="entry name" value="Vaccinia Virus protein VP39"/>
    <property type="match status" value="1"/>
</dbReference>
<keyword evidence="1 6" id="KW-0489">Methyltransferase</keyword>
<gene>
    <name evidence="6" type="ORF">FEF26_04855</name>
</gene>
<evidence type="ECO:0000256" key="3">
    <source>
        <dbReference type="ARBA" id="ARBA00022691"/>
    </source>
</evidence>
<evidence type="ECO:0000256" key="2">
    <source>
        <dbReference type="ARBA" id="ARBA00022679"/>
    </source>
</evidence>
<dbReference type="SUPFAM" id="SSF53335">
    <property type="entry name" value="S-adenosyl-L-methionine-dependent methyltransferases"/>
    <property type="match status" value="1"/>
</dbReference>
<keyword evidence="7" id="KW-1185">Reference proteome</keyword>
<dbReference type="RefSeq" id="WP_138252413.1">
    <property type="nucleotide sequence ID" value="NZ_VAVZ01000009.1"/>
</dbReference>
<keyword evidence="3" id="KW-0949">S-adenosyl-L-methionine</keyword>
<dbReference type="Pfam" id="PF13649">
    <property type="entry name" value="Methyltransf_25"/>
    <property type="match status" value="1"/>
</dbReference>
<reference evidence="6 7" key="1">
    <citation type="submission" date="2019-05" db="EMBL/GenBank/DDBJ databases">
        <title>Nesterenkonia sp. GY074 isolated from the Southern Atlantic Ocean.</title>
        <authorList>
            <person name="Zhang G."/>
        </authorList>
    </citation>
    <scope>NUCLEOTIDE SEQUENCE [LARGE SCALE GENOMIC DNA]</scope>
    <source>
        <strain evidence="6 7">GY074</strain>
    </source>
</reference>
<dbReference type="PANTHER" id="PTHR43464:SF19">
    <property type="entry name" value="UBIQUINONE BIOSYNTHESIS O-METHYLTRANSFERASE, MITOCHONDRIAL"/>
    <property type="match status" value="1"/>
</dbReference>
<sequence>MSAHPEPHALPHPWTEDPEFVRLYDVENQGLWDFDFYRELVLELGGRRVVDIGCGTGVLAVALARDGLHVTGVDPAGAMIATARRRVRKASAEHRVDLIQGTADQVNPSSFDAAIMMGHVAQYFLYRAEWDTALSDAYRALEPGGFLAFESRNPHGLDHDAWDEESTRETQEHPEGGEFTSWLEVVRIEHDDADGPLITARGHNILPDGRYLTADEPLRYRPLPVLRDSLHQAGFTVEQTWGDWDRSSVTPDSPELILLARKPS</sequence>
<organism evidence="6 7">
    <name type="scientific">Nesterenkonia salmonea</name>
    <dbReference type="NCBI Taxonomy" id="1804987"/>
    <lineage>
        <taxon>Bacteria</taxon>
        <taxon>Bacillati</taxon>
        <taxon>Actinomycetota</taxon>
        <taxon>Actinomycetes</taxon>
        <taxon>Micrococcales</taxon>
        <taxon>Micrococcaceae</taxon>
        <taxon>Nesterenkonia</taxon>
    </lineage>
</organism>